<name>A0A292PT84_9PEZI</name>
<dbReference type="Proteomes" id="UP001412239">
    <property type="component" value="Unassembled WGS sequence"/>
</dbReference>
<evidence type="ECO:0000256" key="1">
    <source>
        <dbReference type="SAM" id="Coils"/>
    </source>
</evidence>
<protein>
    <recommendedName>
        <fullName evidence="5">Mitotic apparatus protein p62</fullName>
    </recommendedName>
</protein>
<dbReference type="SUPFAM" id="SSF58022">
    <property type="entry name" value="XRCC4, C-terminal oligomerization domain"/>
    <property type="match status" value="1"/>
</dbReference>
<feature type="compositionally biased region" description="Basic and acidic residues" evidence="2">
    <location>
        <begin position="310"/>
        <end position="321"/>
    </location>
</feature>
<keyword evidence="4" id="KW-1185">Reference proteome</keyword>
<feature type="coiled-coil region" evidence="1">
    <location>
        <begin position="155"/>
        <end position="211"/>
    </location>
</feature>
<feature type="compositionally biased region" description="Basic and acidic residues" evidence="2">
    <location>
        <begin position="278"/>
        <end position="292"/>
    </location>
</feature>
<dbReference type="PANTHER" id="PTHR42067:SF1">
    <property type="entry name" value="MITOTIC APPARATUS PROTEIN P62"/>
    <property type="match status" value="1"/>
</dbReference>
<proteinExistence type="predicted"/>
<dbReference type="PANTHER" id="PTHR42067">
    <property type="entry name" value="YALI0C15378P"/>
    <property type="match status" value="1"/>
</dbReference>
<feature type="compositionally biased region" description="Basic and acidic residues" evidence="2">
    <location>
        <begin position="339"/>
        <end position="348"/>
    </location>
</feature>
<feature type="compositionally biased region" description="Basic residues" evidence="2">
    <location>
        <begin position="244"/>
        <end position="267"/>
    </location>
</feature>
<feature type="region of interest" description="Disordered" evidence="2">
    <location>
        <begin position="211"/>
        <end position="423"/>
    </location>
</feature>
<accession>A0A292PT84</accession>
<dbReference type="EMBL" id="LN891061">
    <property type="protein sequence ID" value="CUS10011.1"/>
    <property type="molecule type" value="Genomic_DNA"/>
</dbReference>
<dbReference type="AlphaFoldDB" id="A0A292PT84"/>
<evidence type="ECO:0000313" key="4">
    <source>
        <dbReference type="Proteomes" id="UP001412239"/>
    </source>
</evidence>
<keyword evidence="1" id="KW-0175">Coiled coil</keyword>
<evidence type="ECO:0008006" key="5">
    <source>
        <dbReference type="Google" id="ProtNLM"/>
    </source>
</evidence>
<sequence length="423" mass="46042">MSSSSSSSQRPTLIRLGRYDTPDAGHFVLLHTTPTSAVHPLNLRLHATEGERAFATNITQSKIYELRARSYTGTSEDLEKIFLALLLKQDVGVERGVELAAAVDARGVTLTVRQDIGGIKQRIAALQIPEEEVEIPIFEWAVEACGDLNSGSSQLGSLQRKVESQEKEIEALTNQLKDLAAFKKEHEEQLLVKFSELLNSKKAKIRELSRELEVRGGDAVSSKAESPIAEDEPEVAEPAPARGRGGRGRGRGRGRAKAAAPPRKRKPIAPPTDSESDGFVKMEMDDKGKPSPDDETEDSEEEAGPSRGYLRQDARSDRSITEDEDELPPVRRPIAFTIKKPDPAAERTPDDEDVEMDEPLPAQPSRTSGRARGGGGKGKAPASPPTLRGKGRATRPKPKAPSPYSSSVEYKLDTGDSEDDDEL</sequence>
<dbReference type="Gene3D" id="1.20.5.370">
    <property type="match status" value="1"/>
</dbReference>
<evidence type="ECO:0000256" key="2">
    <source>
        <dbReference type="SAM" id="MobiDB-lite"/>
    </source>
</evidence>
<reference evidence="3" key="1">
    <citation type="submission" date="2015-10" db="EMBL/GenBank/DDBJ databases">
        <authorList>
            <person name="Regsiter A."/>
            <person name="william w."/>
        </authorList>
    </citation>
    <scope>NUCLEOTIDE SEQUENCE</scope>
    <source>
        <strain evidence="3">Montdore</strain>
    </source>
</reference>
<feature type="compositionally biased region" description="Basic residues" evidence="2">
    <location>
        <begin position="389"/>
        <end position="398"/>
    </location>
</feature>
<organism evidence="3 4">
    <name type="scientific">Tuber aestivum</name>
    <name type="common">summer truffle</name>
    <dbReference type="NCBI Taxonomy" id="59557"/>
    <lineage>
        <taxon>Eukaryota</taxon>
        <taxon>Fungi</taxon>
        <taxon>Dikarya</taxon>
        <taxon>Ascomycota</taxon>
        <taxon>Pezizomycotina</taxon>
        <taxon>Pezizomycetes</taxon>
        <taxon>Pezizales</taxon>
        <taxon>Tuberaceae</taxon>
        <taxon>Tuber</taxon>
    </lineage>
</organism>
<gene>
    <name evidence="3" type="ORF">GSTUAT00005941001</name>
</gene>
<feature type="compositionally biased region" description="Acidic residues" evidence="2">
    <location>
        <begin position="349"/>
        <end position="358"/>
    </location>
</feature>
<dbReference type="InterPro" id="IPR014751">
    <property type="entry name" value="XRCC4-like_C"/>
</dbReference>
<feature type="compositionally biased region" description="Acidic residues" evidence="2">
    <location>
        <begin position="293"/>
        <end position="303"/>
    </location>
</feature>
<evidence type="ECO:0000313" key="3">
    <source>
        <dbReference type="EMBL" id="CUS10011.1"/>
    </source>
</evidence>